<dbReference type="KEGG" id="btab:109038656"/>
<dbReference type="Gene3D" id="3.30.900.10">
    <property type="entry name" value="HORMA domain"/>
    <property type="match status" value="1"/>
</dbReference>
<dbReference type="Proteomes" id="UP001152759">
    <property type="component" value="Chromosome 6"/>
</dbReference>
<organism evidence="2 3">
    <name type="scientific">Bemisia tabaci</name>
    <name type="common">Sweetpotato whitefly</name>
    <name type="synonym">Aleurodes tabaci</name>
    <dbReference type="NCBI Taxonomy" id="7038"/>
    <lineage>
        <taxon>Eukaryota</taxon>
        <taxon>Metazoa</taxon>
        <taxon>Ecdysozoa</taxon>
        <taxon>Arthropoda</taxon>
        <taxon>Hexapoda</taxon>
        <taxon>Insecta</taxon>
        <taxon>Pterygota</taxon>
        <taxon>Neoptera</taxon>
        <taxon>Paraneoptera</taxon>
        <taxon>Hemiptera</taxon>
        <taxon>Sternorrhyncha</taxon>
        <taxon>Aleyrodoidea</taxon>
        <taxon>Aleyrodidae</taxon>
        <taxon>Aleyrodinae</taxon>
        <taxon>Bemisia</taxon>
    </lineage>
</organism>
<dbReference type="SUPFAM" id="SSF56019">
    <property type="entry name" value="The spindle assembly checkpoint protein mad2"/>
    <property type="match status" value="1"/>
</dbReference>
<dbReference type="PROSITE" id="PS50815">
    <property type="entry name" value="HORMA"/>
    <property type="match status" value="1"/>
</dbReference>
<proteinExistence type="predicted"/>
<sequence>MSTCQLPYADSILLELLEVAIHQVLYQKSIYPETIFVLKKKYGAPVHVSRYPPLNSYINDSLIAIKDLLLRKQLKSVHVCFFNNDYSKLLERLVFNVQNVFSELDPEKADQMSDPYLTKLQESIRAVCLRLTTISAHTKPLGEEAAFQIQIETTESAAASLADDPDHDHFPWIEIEDCKLSQDPTSVELLPIRNIKSDLFEVEMFYQKME</sequence>
<dbReference type="GO" id="GO:0016035">
    <property type="term" value="C:zeta DNA polymerase complex"/>
    <property type="evidence" value="ECO:0007669"/>
    <property type="project" value="TreeGrafter"/>
</dbReference>
<reference evidence="2" key="1">
    <citation type="submission" date="2021-12" db="EMBL/GenBank/DDBJ databases">
        <authorList>
            <person name="King R."/>
        </authorList>
    </citation>
    <scope>NUCLEOTIDE SEQUENCE</scope>
</reference>
<dbReference type="PANTHER" id="PTHR11842">
    <property type="entry name" value="MITOTIC SPINDLE ASSEMBLY CHECKPOINT PROTEIN MAD2"/>
    <property type="match status" value="1"/>
</dbReference>
<evidence type="ECO:0000259" key="1">
    <source>
        <dbReference type="PROSITE" id="PS50815"/>
    </source>
</evidence>
<dbReference type="InterPro" id="IPR036570">
    <property type="entry name" value="HORMA_dom_sf"/>
</dbReference>
<accession>A0A9P0AEJ9</accession>
<keyword evidence="3" id="KW-1185">Reference proteome</keyword>
<protein>
    <recommendedName>
        <fullName evidence="1">HORMA domain-containing protein</fullName>
    </recommendedName>
</protein>
<feature type="domain" description="HORMA" evidence="1">
    <location>
        <begin position="7"/>
        <end position="206"/>
    </location>
</feature>
<evidence type="ECO:0000313" key="2">
    <source>
        <dbReference type="EMBL" id="CAH0391483.1"/>
    </source>
</evidence>
<dbReference type="InterPro" id="IPR045091">
    <property type="entry name" value="Mad2-like"/>
</dbReference>
<evidence type="ECO:0000313" key="3">
    <source>
        <dbReference type="Proteomes" id="UP001152759"/>
    </source>
</evidence>
<dbReference type="Pfam" id="PF02301">
    <property type="entry name" value="HORMA"/>
    <property type="match status" value="1"/>
</dbReference>
<dbReference type="PANTHER" id="PTHR11842:SF10">
    <property type="entry name" value="MITOTIC SPINDLE ASSEMBLY CHECKPOINT PROTEIN MAD2B"/>
    <property type="match status" value="1"/>
</dbReference>
<gene>
    <name evidence="2" type="ORF">BEMITA_LOCUS10094</name>
</gene>
<name>A0A9P0AEJ9_BEMTA</name>
<dbReference type="EMBL" id="OU963867">
    <property type="protein sequence ID" value="CAH0391483.1"/>
    <property type="molecule type" value="Genomic_DNA"/>
</dbReference>
<dbReference type="InterPro" id="IPR003511">
    <property type="entry name" value="HORMA_dom"/>
</dbReference>
<dbReference type="AlphaFoldDB" id="A0A9P0AEJ9"/>